<dbReference type="Gene3D" id="2.60.200.20">
    <property type="match status" value="1"/>
</dbReference>
<protein>
    <submittedName>
        <fullName evidence="5">FHA domain-containing protein</fullName>
    </submittedName>
</protein>
<evidence type="ECO:0000256" key="3">
    <source>
        <dbReference type="SAM" id="Phobius"/>
    </source>
</evidence>
<feature type="domain" description="FHA" evidence="4">
    <location>
        <begin position="358"/>
        <end position="408"/>
    </location>
</feature>
<dbReference type="SUPFAM" id="SSF49879">
    <property type="entry name" value="SMAD/FHA domain"/>
    <property type="match status" value="1"/>
</dbReference>
<dbReference type="InterPro" id="IPR008984">
    <property type="entry name" value="SMAD_FHA_dom_sf"/>
</dbReference>
<accession>A0ABY8BYR8</accession>
<feature type="compositionally biased region" description="Pro residues" evidence="2">
    <location>
        <begin position="226"/>
        <end position="240"/>
    </location>
</feature>
<feature type="transmembrane region" description="Helical" evidence="3">
    <location>
        <begin position="117"/>
        <end position="138"/>
    </location>
</feature>
<keyword evidence="1" id="KW-0597">Phosphoprotein</keyword>
<keyword evidence="3" id="KW-0812">Transmembrane</keyword>
<feature type="transmembrane region" description="Helical" evidence="3">
    <location>
        <begin position="45"/>
        <end position="65"/>
    </location>
</feature>
<evidence type="ECO:0000259" key="4">
    <source>
        <dbReference type="PROSITE" id="PS50006"/>
    </source>
</evidence>
<evidence type="ECO:0000256" key="1">
    <source>
        <dbReference type="ARBA" id="ARBA00022553"/>
    </source>
</evidence>
<feature type="region of interest" description="Disordered" evidence="2">
    <location>
        <begin position="226"/>
        <end position="335"/>
    </location>
</feature>
<evidence type="ECO:0000256" key="2">
    <source>
        <dbReference type="SAM" id="MobiDB-lite"/>
    </source>
</evidence>
<feature type="compositionally biased region" description="Low complexity" evidence="2">
    <location>
        <begin position="277"/>
        <end position="303"/>
    </location>
</feature>
<dbReference type="EMBL" id="CP119108">
    <property type="protein sequence ID" value="WEG08257.1"/>
    <property type="molecule type" value="Genomic_DNA"/>
</dbReference>
<dbReference type="RefSeq" id="WP_275277587.1">
    <property type="nucleotide sequence ID" value="NZ_CP119108.1"/>
</dbReference>
<keyword evidence="3" id="KW-0472">Membrane</keyword>
<organism evidence="5 6">
    <name type="scientific">Microbacterium horticulturae</name>
    <dbReference type="NCBI Taxonomy" id="3028316"/>
    <lineage>
        <taxon>Bacteria</taxon>
        <taxon>Bacillati</taxon>
        <taxon>Actinomycetota</taxon>
        <taxon>Actinomycetes</taxon>
        <taxon>Micrococcales</taxon>
        <taxon>Microbacteriaceae</taxon>
        <taxon>Microbacterium</taxon>
    </lineage>
</organism>
<evidence type="ECO:0000313" key="6">
    <source>
        <dbReference type="Proteomes" id="UP001214553"/>
    </source>
</evidence>
<dbReference type="PROSITE" id="PS50006">
    <property type="entry name" value="FHA_DOMAIN"/>
    <property type="match status" value="1"/>
</dbReference>
<reference evidence="5 6" key="1">
    <citation type="submission" date="2023-03" db="EMBL/GenBank/DDBJ databases">
        <title>Genome sequence of Microbacterium sp. KACC 23027.</title>
        <authorList>
            <person name="Kim S."/>
            <person name="Heo J."/>
            <person name="Kwon S.-W."/>
        </authorList>
    </citation>
    <scope>NUCLEOTIDE SEQUENCE [LARGE SCALE GENOMIC DNA]</scope>
    <source>
        <strain evidence="5 6">KACC 23027</strain>
    </source>
</reference>
<keyword evidence="3" id="KW-1133">Transmembrane helix</keyword>
<proteinExistence type="predicted"/>
<feature type="compositionally biased region" description="Low complexity" evidence="2">
    <location>
        <begin position="324"/>
        <end position="335"/>
    </location>
</feature>
<keyword evidence="6" id="KW-1185">Reference proteome</keyword>
<dbReference type="Proteomes" id="UP001214553">
    <property type="component" value="Chromosome"/>
</dbReference>
<dbReference type="InterPro" id="IPR000253">
    <property type="entry name" value="FHA_dom"/>
</dbReference>
<feature type="region of interest" description="Disordered" evidence="2">
    <location>
        <begin position="174"/>
        <end position="193"/>
    </location>
</feature>
<feature type="compositionally biased region" description="Low complexity" evidence="2">
    <location>
        <begin position="257"/>
        <end position="269"/>
    </location>
</feature>
<dbReference type="Pfam" id="PF00498">
    <property type="entry name" value="FHA"/>
    <property type="match status" value="1"/>
</dbReference>
<feature type="transmembrane region" description="Helical" evidence="3">
    <location>
        <begin position="71"/>
        <end position="96"/>
    </location>
</feature>
<name>A0ABY8BYR8_9MICO</name>
<sequence>MTARSTSPAIASACAVCGVEIHAGAAVCPQCGAAQVRPAGVAARMAALTLDVAAVAIVGSIVLLASRSMAFAAVAAAEATLALWILQARAGLGLGNAVMRLRTARVDKPYSPGGGRALVRGAFTAVGLAVFAVGAWLLELTGVADRSGWRRSWADRAAGTVVVEVPRLAAPEQAATRARAASSSAPSAAPAEPAIARPAAGAGLSAAARRATGLVTDVPGARVPAAPPVAPPLTPAPAGAPGPRRSTAVPVPPVAAAPPAARTAAQPLAPGVPERQVPVASPPTAAAAPVAASTPPDAAPSVPGSRRARRAATGDVPVMPAAPGPRRSGAQSSSRGAQTVLFAFDTGQRLEAPVPCAVVLGRHPSPMEDGDLVITVDDPQRTVSSLHARLEVGVDDAWVTDLGSTNGSDLITEDGAAKRLVAQQRARVEDGTRVRIGDRALTLTRLAGDDA</sequence>
<gene>
    <name evidence="5" type="ORF">PU630_13575</name>
</gene>
<evidence type="ECO:0000313" key="5">
    <source>
        <dbReference type="EMBL" id="WEG08257.1"/>
    </source>
</evidence>